<dbReference type="NCBIfam" id="TIGR02937">
    <property type="entry name" value="sigma70-ECF"/>
    <property type="match status" value="1"/>
</dbReference>
<dbReference type="AlphaFoldDB" id="A0A7C0ZCB6"/>
<dbReference type="Pfam" id="PF04542">
    <property type="entry name" value="Sigma70_r2"/>
    <property type="match status" value="1"/>
</dbReference>
<evidence type="ECO:0000313" key="7">
    <source>
        <dbReference type="EMBL" id="HDI82851.1"/>
    </source>
</evidence>
<dbReference type="InterPro" id="IPR012760">
    <property type="entry name" value="RNA_pol_sigma_RpoD_C"/>
</dbReference>
<comment type="caution">
    <text evidence="7">The sequence shown here is derived from an EMBL/GenBank/DDBJ whole genome shotgun (WGS) entry which is preliminary data.</text>
</comment>
<dbReference type="InterPro" id="IPR036388">
    <property type="entry name" value="WH-like_DNA-bd_sf"/>
</dbReference>
<dbReference type="Gene3D" id="1.10.10.10">
    <property type="entry name" value="Winged helix-like DNA-binding domain superfamily/Winged helix DNA-binding domain"/>
    <property type="match status" value="2"/>
</dbReference>
<dbReference type="SUPFAM" id="SSF88659">
    <property type="entry name" value="Sigma3 and sigma4 domains of RNA polymerase sigma factors"/>
    <property type="match status" value="2"/>
</dbReference>
<dbReference type="InterPro" id="IPR013324">
    <property type="entry name" value="RNA_pol_sigma_r3/r4-like"/>
</dbReference>
<feature type="domain" description="RNA polymerase sigma-70" evidence="6">
    <location>
        <begin position="403"/>
        <end position="429"/>
    </location>
</feature>
<dbReference type="FunFam" id="1.10.601.10:FF:000001">
    <property type="entry name" value="RNA polymerase sigma factor SigA"/>
    <property type="match status" value="1"/>
</dbReference>
<dbReference type="SUPFAM" id="SSF88946">
    <property type="entry name" value="Sigma2 domain of RNA polymerase sigma factors"/>
    <property type="match status" value="1"/>
</dbReference>
<name>A0A7C0ZCB6_UNCW3</name>
<reference evidence="7" key="1">
    <citation type="journal article" date="2020" name="mSystems">
        <title>Genome- and Community-Level Interaction Insights into Carbon Utilization and Element Cycling Functions of Hydrothermarchaeota in Hydrothermal Sediment.</title>
        <authorList>
            <person name="Zhou Z."/>
            <person name="Liu Y."/>
            <person name="Xu W."/>
            <person name="Pan J."/>
            <person name="Luo Z.H."/>
            <person name="Li M."/>
        </authorList>
    </citation>
    <scope>NUCLEOTIDE SEQUENCE [LARGE SCALE GENOMIC DNA]</scope>
    <source>
        <strain evidence="7">HyVt-102</strain>
    </source>
</reference>
<dbReference type="NCBIfam" id="TIGR02393">
    <property type="entry name" value="RpoD_Cterm"/>
    <property type="match status" value="1"/>
</dbReference>
<dbReference type="InterPro" id="IPR000943">
    <property type="entry name" value="RNA_pol_sigma70"/>
</dbReference>
<dbReference type="InterPro" id="IPR050239">
    <property type="entry name" value="Sigma-70_RNA_pol_init_factors"/>
</dbReference>
<gene>
    <name evidence="7" type="primary">rpoD</name>
    <name evidence="7" type="ORF">ENF18_03550</name>
</gene>
<evidence type="ECO:0000256" key="3">
    <source>
        <dbReference type="ARBA" id="ARBA00023082"/>
    </source>
</evidence>
<dbReference type="CDD" id="cd06171">
    <property type="entry name" value="Sigma70_r4"/>
    <property type="match status" value="1"/>
</dbReference>
<dbReference type="PANTHER" id="PTHR30603">
    <property type="entry name" value="RNA POLYMERASE SIGMA FACTOR RPO"/>
    <property type="match status" value="1"/>
</dbReference>
<keyword evidence="1" id="KW-0963">Cytoplasm</keyword>
<keyword evidence="2" id="KW-0805">Transcription regulation</keyword>
<dbReference type="GO" id="GO:0006352">
    <property type="term" value="P:DNA-templated transcription initiation"/>
    <property type="evidence" value="ECO:0007669"/>
    <property type="project" value="InterPro"/>
</dbReference>
<dbReference type="InterPro" id="IPR014284">
    <property type="entry name" value="RNA_pol_sigma-70_dom"/>
</dbReference>
<protein>
    <submittedName>
        <fullName evidence="7">RNA polymerase sigma factor RpoD</fullName>
    </submittedName>
</protein>
<dbReference type="InterPro" id="IPR013325">
    <property type="entry name" value="RNA_pol_sigma_r2"/>
</dbReference>
<sequence length="447" mass="52383">EYLFTSLFAIRKFLDFDQKIRERSLPVEEFIHVSSPMPKGKRNTKNERRSLLIAFNNVRMWTVKLEELKRENRRKYGKDPEVKKKIEELEKKITRKLSGLRIQAPYLKKIRDVEKEVFNLMEAEMEAIRKIERKTGINHRRILYHAARKTPEKIGMTKEEIVGYSTSISEHLKRLRSIEKQLLDPYEVVRKRNEEIEKWESYVNQAKHQMVRANVRLVISIAKRYIGRGIEFMDIIQEGNSGLMKAVDKFDYKKGYKFSTYATWWIKQAITRAIADQGRTIRVPVHMIEIIHKVSKAARMIVQETGREPTIEEIAERVDMPVEKIAGLYHISQDAVSLDAPIEDDGETFFGDFIEDMKAATPHKLTSRTLLKEKLEKAMAVLSPREKKVIELRFGLIDGNPRTLEDVGMMFNVTRERIRQIEAKALKKLRHPIRANLLKGFLDMGDY</sequence>
<dbReference type="PANTHER" id="PTHR30603:SF60">
    <property type="entry name" value="RNA POLYMERASE SIGMA FACTOR RPOD"/>
    <property type="match status" value="1"/>
</dbReference>
<dbReference type="PROSITE" id="PS00716">
    <property type="entry name" value="SIGMA70_2"/>
    <property type="match status" value="1"/>
</dbReference>
<feature type="non-terminal residue" evidence="7">
    <location>
        <position position="1"/>
    </location>
</feature>
<evidence type="ECO:0000259" key="6">
    <source>
        <dbReference type="PROSITE" id="PS00716"/>
    </source>
</evidence>
<dbReference type="Pfam" id="PF04539">
    <property type="entry name" value="Sigma70_r3"/>
    <property type="match status" value="1"/>
</dbReference>
<dbReference type="InterPro" id="IPR007630">
    <property type="entry name" value="RNA_pol_sigma70_r4"/>
</dbReference>
<dbReference type="GO" id="GO:0016987">
    <property type="term" value="F:sigma factor activity"/>
    <property type="evidence" value="ECO:0007669"/>
    <property type="project" value="UniProtKB-KW"/>
</dbReference>
<proteinExistence type="predicted"/>
<dbReference type="Gene3D" id="1.10.601.10">
    <property type="entry name" value="RNA Polymerase Primary Sigma Factor"/>
    <property type="match status" value="1"/>
</dbReference>
<dbReference type="InterPro" id="IPR007627">
    <property type="entry name" value="RNA_pol_sigma70_r2"/>
</dbReference>
<keyword evidence="3" id="KW-0731">Sigma factor</keyword>
<keyword evidence="4" id="KW-0238">DNA-binding</keyword>
<dbReference type="PRINTS" id="PR00046">
    <property type="entry name" value="SIGMA70FCT"/>
</dbReference>
<dbReference type="Pfam" id="PF04545">
    <property type="entry name" value="Sigma70_r4"/>
    <property type="match status" value="1"/>
</dbReference>
<keyword evidence="5" id="KW-0804">Transcription</keyword>
<evidence type="ECO:0000256" key="2">
    <source>
        <dbReference type="ARBA" id="ARBA00023015"/>
    </source>
</evidence>
<dbReference type="EMBL" id="DQWE01000169">
    <property type="protein sequence ID" value="HDI82851.1"/>
    <property type="molecule type" value="Genomic_DNA"/>
</dbReference>
<dbReference type="GO" id="GO:0003677">
    <property type="term" value="F:DNA binding"/>
    <property type="evidence" value="ECO:0007669"/>
    <property type="project" value="UniProtKB-KW"/>
</dbReference>
<evidence type="ECO:0000256" key="4">
    <source>
        <dbReference type="ARBA" id="ARBA00023125"/>
    </source>
</evidence>
<dbReference type="Proteomes" id="UP000885847">
    <property type="component" value="Unassembled WGS sequence"/>
</dbReference>
<evidence type="ECO:0000256" key="5">
    <source>
        <dbReference type="ARBA" id="ARBA00023163"/>
    </source>
</evidence>
<accession>A0A7C0ZCB6</accession>
<evidence type="ECO:0000256" key="1">
    <source>
        <dbReference type="ARBA" id="ARBA00022490"/>
    </source>
</evidence>
<organism evidence="7">
    <name type="scientific">candidate division WOR-3 bacterium</name>
    <dbReference type="NCBI Taxonomy" id="2052148"/>
    <lineage>
        <taxon>Bacteria</taxon>
        <taxon>Bacteria division WOR-3</taxon>
    </lineage>
</organism>
<dbReference type="InterPro" id="IPR007624">
    <property type="entry name" value="RNA_pol_sigma70_r3"/>
</dbReference>